<proteinExistence type="predicted"/>
<keyword evidence="2" id="KW-0808">Transferase</keyword>
<dbReference type="Gene3D" id="1.10.510.10">
    <property type="entry name" value="Transferase(Phosphotransferase) domain 1"/>
    <property type="match status" value="1"/>
</dbReference>
<name>A0A1R3M4P1_MAIZE</name>
<dbReference type="InterPro" id="IPR011009">
    <property type="entry name" value="Kinase-like_dom_sf"/>
</dbReference>
<evidence type="ECO:0000259" key="1">
    <source>
        <dbReference type="PROSITE" id="PS50011"/>
    </source>
</evidence>
<feature type="domain" description="Protein kinase" evidence="1">
    <location>
        <begin position="1"/>
        <end position="45"/>
    </location>
</feature>
<accession>A0A1R3M4P1</accession>
<dbReference type="EMBL" id="CM007647">
    <property type="protein sequence ID" value="ONM03549.1"/>
    <property type="molecule type" value="Genomic_DNA"/>
</dbReference>
<protein>
    <submittedName>
        <fullName evidence="2">CBL-interacting serine/threonine-protein kinase 5</fullName>
    </submittedName>
</protein>
<feature type="non-terminal residue" evidence="2">
    <location>
        <position position="45"/>
    </location>
</feature>
<organism evidence="2">
    <name type="scientific">Zea mays</name>
    <name type="common">Maize</name>
    <dbReference type="NCBI Taxonomy" id="4577"/>
    <lineage>
        <taxon>Eukaryota</taxon>
        <taxon>Viridiplantae</taxon>
        <taxon>Streptophyta</taxon>
        <taxon>Embryophyta</taxon>
        <taxon>Tracheophyta</taxon>
        <taxon>Spermatophyta</taxon>
        <taxon>Magnoliopsida</taxon>
        <taxon>Liliopsida</taxon>
        <taxon>Poales</taxon>
        <taxon>Poaceae</taxon>
        <taxon>PACMAD clade</taxon>
        <taxon>Panicoideae</taxon>
        <taxon>Andropogonodae</taxon>
        <taxon>Andropogoneae</taxon>
        <taxon>Tripsacinae</taxon>
        <taxon>Zea</taxon>
    </lineage>
</organism>
<dbReference type="SUPFAM" id="SSF56112">
    <property type="entry name" value="Protein kinase-like (PK-like)"/>
    <property type="match status" value="1"/>
</dbReference>
<evidence type="ECO:0000313" key="2">
    <source>
        <dbReference type="EMBL" id="ONM03549.1"/>
    </source>
</evidence>
<gene>
    <name evidence="2" type="ORF">ZEAMMB73_Zm00001d031713</name>
</gene>
<dbReference type="SMR" id="A0A1R3M4P1"/>
<dbReference type="InterPro" id="IPR000719">
    <property type="entry name" value="Prot_kinase_dom"/>
</dbReference>
<sequence>MEDTARRYFQQLKVSDFGLSVVADQFHPDGLLHTFCGTPSYVAPE</sequence>
<dbReference type="GO" id="GO:0005524">
    <property type="term" value="F:ATP binding"/>
    <property type="evidence" value="ECO:0007669"/>
    <property type="project" value="InterPro"/>
</dbReference>
<keyword evidence="2" id="KW-0418">Kinase</keyword>
<dbReference type="GO" id="GO:0004672">
    <property type="term" value="F:protein kinase activity"/>
    <property type="evidence" value="ECO:0007669"/>
    <property type="project" value="InterPro"/>
</dbReference>
<reference evidence="2" key="1">
    <citation type="submission" date="2015-12" db="EMBL/GenBank/DDBJ databases">
        <title>Update maize B73 reference genome by single molecule sequencing technologies.</title>
        <authorList>
            <consortium name="Maize Genome Sequencing Project"/>
            <person name="Ware D."/>
        </authorList>
    </citation>
    <scope>NUCLEOTIDE SEQUENCE [LARGE SCALE GENOMIC DNA]</scope>
    <source>
        <tissue evidence="2">Seedling</tissue>
    </source>
</reference>
<dbReference type="InParanoid" id="A0A1R3M4P1"/>
<dbReference type="PROSITE" id="PS50011">
    <property type="entry name" value="PROTEIN_KINASE_DOM"/>
    <property type="match status" value="1"/>
</dbReference>
<dbReference type="AlphaFoldDB" id="A0A1R3M4P1"/>